<sequence length="378" mass="41018">MATTYKATSELNCWKQHLCHGCGGIYRYLLTRKLMGKGASPEAASRALHAQLELASKEEVDLRPCPHCGLFQPEMVNSRRRAVHTWTMLLMLCGPVALGYVFVRFALLPDGQLSNLLAGCAAVALAANLLVLLRNPNRDLEANLKDSRKQVDAGELMLDKAGAIAPGSFVPVAEKASPRRRLAVGLLLLSVLGAAAPELLHILCHWEFNPSAKPTLVGPGERFSYTLPWTIDSAAGYWGGTATCTWVNAEELGVHEPCDVQVPSAHWGDSIQSRGSVSREVSPWVNITLPGNPALVGKTGRFQVSLQVRYPKVVAPSRFVEAQDSTTQAFSVTFSSRGASNTYETVWWLGVLVSFAAGLLGSFMLWNSTFVRQDVSAN</sequence>
<reference evidence="3" key="1">
    <citation type="submission" date="2018-09" db="EMBL/GenBank/DDBJ databases">
        <authorList>
            <person name="Livingstone P.G."/>
            <person name="Whitworth D.E."/>
        </authorList>
    </citation>
    <scope>NUCLEOTIDE SEQUENCE [LARGE SCALE GENOMIC DNA]</scope>
    <source>
        <strain evidence="3">AB047A</strain>
    </source>
</reference>
<dbReference type="EMBL" id="RAWM01000005">
    <property type="protein sequence ID" value="RKH73102.1"/>
    <property type="molecule type" value="Genomic_DNA"/>
</dbReference>
<keyword evidence="1" id="KW-1133">Transmembrane helix</keyword>
<dbReference type="RefSeq" id="WP_121768957.1">
    <property type="nucleotide sequence ID" value="NZ_RAWM01000005.1"/>
</dbReference>
<feature type="transmembrane region" description="Helical" evidence="1">
    <location>
        <begin position="113"/>
        <end position="133"/>
    </location>
</feature>
<protein>
    <submittedName>
        <fullName evidence="2">Uncharacterized protein</fullName>
    </submittedName>
</protein>
<evidence type="ECO:0000313" key="2">
    <source>
        <dbReference type="EMBL" id="RKH73102.1"/>
    </source>
</evidence>
<feature type="transmembrane region" description="Helical" evidence="1">
    <location>
        <begin position="85"/>
        <end position="107"/>
    </location>
</feature>
<evidence type="ECO:0000256" key="1">
    <source>
        <dbReference type="SAM" id="Phobius"/>
    </source>
</evidence>
<proteinExistence type="predicted"/>
<feature type="transmembrane region" description="Helical" evidence="1">
    <location>
        <begin position="346"/>
        <end position="366"/>
    </location>
</feature>
<accession>A0A3A8R767</accession>
<keyword evidence="1" id="KW-0812">Transmembrane</keyword>
<dbReference type="OrthoDB" id="297658at2"/>
<dbReference type="AlphaFoldDB" id="A0A3A8R767"/>
<keyword evidence="1" id="KW-0472">Membrane</keyword>
<keyword evidence="3" id="KW-1185">Reference proteome</keyword>
<name>A0A3A8R767_9BACT</name>
<organism evidence="2 3">
    <name type="scientific">Corallococcus interemptor</name>
    <dbReference type="NCBI Taxonomy" id="2316720"/>
    <lineage>
        <taxon>Bacteria</taxon>
        <taxon>Pseudomonadati</taxon>
        <taxon>Myxococcota</taxon>
        <taxon>Myxococcia</taxon>
        <taxon>Myxococcales</taxon>
        <taxon>Cystobacterineae</taxon>
        <taxon>Myxococcaceae</taxon>
        <taxon>Corallococcus</taxon>
    </lineage>
</organism>
<gene>
    <name evidence="2" type="ORF">D7X96_03355</name>
</gene>
<comment type="caution">
    <text evidence="2">The sequence shown here is derived from an EMBL/GenBank/DDBJ whole genome shotgun (WGS) entry which is preliminary data.</text>
</comment>
<evidence type="ECO:0000313" key="3">
    <source>
        <dbReference type="Proteomes" id="UP000282656"/>
    </source>
</evidence>
<feature type="transmembrane region" description="Helical" evidence="1">
    <location>
        <begin position="182"/>
        <end position="203"/>
    </location>
</feature>
<dbReference type="Proteomes" id="UP000282656">
    <property type="component" value="Unassembled WGS sequence"/>
</dbReference>